<organism evidence="2 3">
    <name type="scientific">Sphaeroforma arctica JP610</name>
    <dbReference type="NCBI Taxonomy" id="667725"/>
    <lineage>
        <taxon>Eukaryota</taxon>
        <taxon>Ichthyosporea</taxon>
        <taxon>Ichthyophonida</taxon>
        <taxon>Sphaeroforma</taxon>
    </lineage>
</organism>
<name>A0A0L0FSF7_9EUKA</name>
<reference evidence="2 3" key="1">
    <citation type="submission" date="2011-02" db="EMBL/GenBank/DDBJ databases">
        <title>The Genome Sequence of Sphaeroforma arctica JP610.</title>
        <authorList>
            <consortium name="The Broad Institute Genome Sequencing Platform"/>
            <person name="Russ C."/>
            <person name="Cuomo C."/>
            <person name="Young S.K."/>
            <person name="Zeng Q."/>
            <person name="Gargeya S."/>
            <person name="Alvarado L."/>
            <person name="Berlin A."/>
            <person name="Chapman S.B."/>
            <person name="Chen Z."/>
            <person name="Freedman E."/>
            <person name="Gellesch M."/>
            <person name="Goldberg J."/>
            <person name="Griggs A."/>
            <person name="Gujja S."/>
            <person name="Heilman E."/>
            <person name="Heiman D."/>
            <person name="Howarth C."/>
            <person name="Mehta T."/>
            <person name="Neiman D."/>
            <person name="Pearson M."/>
            <person name="Roberts A."/>
            <person name="Saif S."/>
            <person name="Shea T."/>
            <person name="Shenoy N."/>
            <person name="Sisk P."/>
            <person name="Stolte C."/>
            <person name="Sykes S."/>
            <person name="White J."/>
            <person name="Yandava C."/>
            <person name="Burger G."/>
            <person name="Gray M.W."/>
            <person name="Holland P.W.H."/>
            <person name="King N."/>
            <person name="Lang F.B.F."/>
            <person name="Roger A.J."/>
            <person name="Ruiz-Trillo I."/>
            <person name="Haas B."/>
            <person name="Nusbaum C."/>
            <person name="Birren B."/>
        </authorList>
    </citation>
    <scope>NUCLEOTIDE SEQUENCE [LARGE SCALE GENOMIC DNA]</scope>
    <source>
        <strain evidence="2 3">JP610</strain>
    </source>
</reference>
<dbReference type="AlphaFoldDB" id="A0A0L0FSF7"/>
<dbReference type="Pfam" id="PF00535">
    <property type="entry name" value="Glycos_transf_2"/>
    <property type="match status" value="1"/>
</dbReference>
<protein>
    <recommendedName>
        <fullName evidence="1">Glycosyltransferase 2-like domain-containing protein</fullName>
    </recommendedName>
</protein>
<evidence type="ECO:0000313" key="2">
    <source>
        <dbReference type="EMBL" id="KNC79526.1"/>
    </source>
</evidence>
<dbReference type="GeneID" id="25908585"/>
<dbReference type="InterPro" id="IPR001173">
    <property type="entry name" value="Glyco_trans_2-like"/>
</dbReference>
<dbReference type="Proteomes" id="UP000054560">
    <property type="component" value="Unassembled WGS sequence"/>
</dbReference>
<dbReference type="Gene3D" id="3.90.550.10">
    <property type="entry name" value="Spore Coat Polysaccharide Biosynthesis Protein SpsA, Chain A"/>
    <property type="match status" value="1"/>
</dbReference>
<dbReference type="SUPFAM" id="SSF53448">
    <property type="entry name" value="Nucleotide-diphospho-sugar transferases"/>
    <property type="match status" value="1"/>
</dbReference>
<dbReference type="CDD" id="cd00761">
    <property type="entry name" value="Glyco_tranf_GTA_type"/>
    <property type="match status" value="1"/>
</dbReference>
<gene>
    <name evidence="2" type="ORF">SARC_08081</name>
</gene>
<feature type="domain" description="Glycosyltransferase 2-like" evidence="1">
    <location>
        <begin position="44"/>
        <end position="94"/>
    </location>
</feature>
<dbReference type="InterPro" id="IPR029044">
    <property type="entry name" value="Nucleotide-diphossugar_trans"/>
</dbReference>
<dbReference type="RefSeq" id="XP_014153428.1">
    <property type="nucleotide sequence ID" value="XM_014297953.1"/>
</dbReference>
<evidence type="ECO:0000259" key="1">
    <source>
        <dbReference type="Pfam" id="PF00535"/>
    </source>
</evidence>
<dbReference type="EMBL" id="KQ242289">
    <property type="protein sequence ID" value="KNC79526.1"/>
    <property type="molecule type" value="Genomic_DNA"/>
</dbReference>
<dbReference type="InterPro" id="IPR050834">
    <property type="entry name" value="Glycosyltransf_2"/>
</dbReference>
<proteinExistence type="predicted"/>
<accession>A0A0L0FSF7</accession>
<dbReference type="PANTHER" id="PTHR43685:SF2">
    <property type="entry name" value="GLYCOSYLTRANSFERASE 2-LIKE DOMAIN-CONTAINING PROTEIN"/>
    <property type="match status" value="1"/>
</dbReference>
<evidence type="ECO:0000313" key="3">
    <source>
        <dbReference type="Proteomes" id="UP000054560"/>
    </source>
</evidence>
<sequence length="243" mass="27571">MVVDDTPDPEMEVVYTWAEGQLARAGIRFDVLRPEVSGTERMYAAEKRNLLISATRTQWLMLMDDDDIALPNMVSLLLAEAYRSGADLVSGFCNNFKTYQDYGLKKDLYVALAAGYAQGGSFFVHNTGKATMLIKRDVAERAGGCTMDNTGEQSPYVDWDLYTNIGLAGYKISFVPTAVYRYRERSKNSIYYSIDAEGRWLGHRKMVMSWCRKLQLTLEECDVLEFSRGKLAKPFVLTFGEYE</sequence>
<keyword evidence="3" id="KW-1185">Reference proteome</keyword>
<dbReference type="PANTHER" id="PTHR43685">
    <property type="entry name" value="GLYCOSYLTRANSFERASE"/>
    <property type="match status" value="1"/>
</dbReference>